<gene>
    <name evidence="2" type="ORF">EDB92DRAFT_95010</name>
</gene>
<accession>A0AAD4QDE8</accession>
<keyword evidence="3" id="KW-1185">Reference proteome</keyword>
<evidence type="ECO:0000313" key="2">
    <source>
        <dbReference type="EMBL" id="KAH9001720.1"/>
    </source>
</evidence>
<dbReference type="EMBL" id="JAKELL010000001">
    <property type="protein sequence ID" value="KAH9001720.1"/>
    <property type="molecule type" value="Genomic_DNA"/>
</dbReference>
<feature type="transmembrane region" description="Helical" evidence="1">
    <location>
        <begin position="75"/>
        <end position="98"/>
    </location>
</feature>
<dbReference type="Proteomes" id="UP001201163">
    <property type="component" value="Unassembled WGS sequence"/>
</dbReference>
<protein>
    <submittedName>
        <fullName evidence="2">Uncharacterized protein</fullName>
    </submittedName>
</protein>
<proteinExistence type="predicted"/>
<dbReference type="AlphaFoldDB" id="A0AAD4QDE8"/>
<name>A0AAD4QDE8_9AGAM</name>
<keyword evidence="1" id="KW-0812">Transmembrane</keyword>
<keyword evidence="1" id="KW-0472">Membrane</keyword>
<evidence type="ECO:0000256" key="1">
    <source>
        <dbReference type="SAM" id="Phobius"/>
    </source>
</evidence>
<organism evidence="2 3">
    <name type="scientific">Lactarius akahatsu</name>
    <dbReference type="NCBI Taxonomy" id="416441"/>
    <lineage>
        <taxon>Eukaryota</taxon>
        <taxon>Fungi</taxon>
        <taxon>Dikarya</taxon>
        <taxon>Basidiomycota</taxon>
        <taxon>Agaricomycotina</taxon>
        <taxon>Agaricomycetes</taxon>
        <taxon>Russulales</taxon>
        <taxon>Russulaceae</taxon>
        <taxon>Lactarius</taxon>
    </lineage>
</organism>
<keyword evidence="1" id="KW-1133">Transmembrane helix</keyword>
<feature type="transmembrane region" description="Helical" evidence="1">
    <location>
        <begin position="6"/>
        <end position="27"/>
    </location>
</feature>
<sequence length="104" mass="11423">MSLPTIQNLTSTGLSGHHLILAVILILKHATFIRLSNVSPESALTHAELHYRHANIDSNIQQYLTTSSQEHSIELFAAFIMATDIGSFIIASVCIIPHRTFSAI</sequence>
<comment type="caution">
    <text evidence="2">The sequence shown here is derived from an EMBL/GenBank/DDBJ whole genome shotgun (WGS) entry which is preliminary data.</text>
</comment>
<evidence type="ECO:0000313" key="3">
    <source>
        <dbReference type="Proteomes" id="UP001201163"/>
    </source>
</evidence>
<reference evidence="2" key="1">
    <citation type="submission" date="2022-01" db="EMBL/GenBank/DDBJ databases">
        <title>Comparative genomics reveals a dynamic genome evolution in the ectomycorrhizal milk-cap (Lactarius) mushrooms.</title>
        <authorList>
            <consortium name="DOE Joint Genome Institute"/>
            <person name="Lebreton A."/>
            <person name="Tang N."/>
            <person name="Kuo A."/>
            <person name="LaButti K."/>
            <person name="Drula E."/>
            <person name="Barry K."/>
            <person name="Clum A."/>
            <person name="Lipzen A."/>
            <person name="Mousain D."/>
            <person name="Ng V."/>
            <person name="Wang R."/>
            <person name="Wang X."/>
            <person name="Dai Y."/>
            <person name="Henrissat B."/>
            <person name="Grigoriev I.V."/>
            <person name="Guerin-Laguette A."/>
            <person name="Yu F."/>
            <person name="Martin F.M."/>
        </authorList>
    </citation>
    <scope>NUCLEOTIDE SEQUENCE</scope>
    <source>
        <strain evidence="2">QP</strain>
    </source>
</reference>